<dbReference type="Pfam" id="PF01042">
    <property type="entry name" value="Ribonuc_L-PSP"/>
    <property type="match status" value="1"/>
</dbReference>
<evidence type="ECO:0000313" key="3">
    <source>
        <dbReference type="Proteomes" id="UP000466514"/>
    </source>
</evidence>
<dbReference type="Gene3D" id="3.30.1330.40">
    <property type="entry name" value="RutC-like"/>
    <property type="match status" value="1"/>
</dbReference>
<dbReference type="CDD" id="cd02199">
    <property type="entry name" value="YjgF_YER057c_UK114_like_1"/>
    <property type="match status" value="1"/>
</dbReference>
<dbReference type="EMBL" id="AP022574">
    <property type="protein sequence ID" value="BBX68016.1"/>
    <property type="molecule type" value="Genomic_DNA"/>
</dbReference>
<dbReference type="InterPro" id="IPR013813">
    <property type="entry name" value="Endoribo_LPSP/chorism_mut-like"/>
</dbReference>
<dbReference type="InterPro" id="IPR035959">
    <property type="entry name" value="RutC-like_sf"/>
</dbReference>
<accession>A0A7I7M7P2</accession>
<evidence type="ECO:0000256" key="1">
    <source>
        <dbReference type="SAM" id="MobiDB-lite"/>
    </source>
</evidence>
<organism evidence="2 3">
    <name type="scientific">Mycolicibacterium psychrotolerans</name>
    <dbReference type="NCBI Taxonomy" id="216929"/>
    <lineage>
        <taxon>Bacteria</taxon>
        <taxon>Bacillati</taxon>
        <taxon>Actinomycetota</taxon>
        <taxon>Actinomycetes</taxon>
        <taxon>Mycobacteriales</taxon>
        <taxon>Mycobacteriaceae</taxon>
        <taxon>Mycolicibacterium</taxon>
    </lineage>
</organism>
<dbReference type="PANTHER" id="PTHR43760:SF1">
    <property type="entry name" value="ENDORIBONUCLEASE L-PSP_CHORISMATE MUTASE-LIKE DOMAIN-CONTAINING PROTEIN"/>
    <property type="match status" value="1"/>
</dbReference>
<dbReference type="InterPro" id="IPR006175">
    <property type="entry name" value="YjgF/YER057c/UK114"/>
</dbReference>
<protein>
    <submittedName>
        <fullName evidence="2">LysR family transcriptional regulator</fullName>
    </submittedName>
</protein>
<dbReference type="PANTHER" id="PTHR43760">
    <property type="entry name" value="ENDORIBONUCLEASE-RELATED"/>
    <property type="match status" value="1"/>
</dbReference>
<sequence length="180" mass="17953">MSSTWSARLDELGIALPEVVAPLAAYVPAVRTGNLVYTAGQLPISGGELAEVGKVGAEVSVEDAAHLARRCALNALAAIDALVGIDAVVRVVKVVGFVASAPGFGGQPVVINGASELFGEIFGEAGAHARSAVGVSELPRNAPVEVEVIVEVAGGDDQAEVAGGDDQAEVAGGDDQADAD</sequence>
<evidence type="ECO:0000313" key="2">
    <source>
        <dbReference type="EMBL" id="BBX68016.1"/>
    </source>
</evidence>
<dbReference type="AlphaFoldDB" id="A0A7I7M7P2"/>
<feature type="region of interest" description="Disordered" evidence="1">
    <location>
        <begin position="158"/>
        <end position="180"/>
    </location>
</feature>
<name>A0A7I7M7P2_9MYCO</name>
<keyword evidence="3" id="KW-1185">Reference proteome</keyword>
<proteinExistence type="predicted"/>
<gene>
    <name evidence="2" type="ORF">MPSYJ_14770</name>
</gene>
<dbReference type="SUPFAM" id="SSF55298">
    <property type="entry name" value="YjgF-like"/>
    <property type="match status" value="1"/>
</dbReference>
<dbReference type="KEGG" id="mpsc:MPSYJ_14770"/>
<reference evidence="2 3" key="1">
    <citation type="journal article" date="2019" name="Emerg. Microbes Infect.">
        <title>Comprehensive subspecies identification of 175 nontuberculous mycobacteria species based on 7547 genomic profiles.</title>
        <authorList>
            <person name="Matsumoto Y."/>
            <person name="Kinjo T."/>
            <person name="Motooka D."/>
            <person name="Nabeya D."/>
            <person name="Jung N."/>
            <person name="Uechi K."/>
            <person name="Horii T."/>
            <person name="Iida T."/>
            <person name="Fujita J."/>
            <person name="Nakamura S."/>
        </authorList>
    </citation>
    <scope>NUCLEOTIDE SEQUENCE [LARGE SCALE GENOMIC DNA]</scope>
    <source>
        <strain evidence="2 3">JCM 13323</strain>
    </source>
</reference>
<dbReference type="Proteomes" id="UP000466514">
    <property type="component" value="Chromosome"/>
</dbReference>